<dbReference type="Proteomes" id="UP000005824">
    <property type="component" value="Unassembled WGS sequence"/>
</dbReference>
<proteinExistence type="predicted"/>
<name>B4D5G5_9BACT</name>
<evidence type="ECO:0000313" key="1">
    <source>
        <dbReference type="EMBL" id="EDY18370.1"/>
    </source>
</evidence>
<evidence type="ECO:0000313" key="2">
    <source>
        <dbReference type="Proteomes" id="UP000005824"/>
    </source>
</evidence>
<accession>B4D5G5</accession>
<dbReference type="STRING" id="497964.CfE428DRAFT_4154"/>
<dbReference type="InParanoid" id="B4D5G5"/>
<dbReference type="AlphaFoldDB" id="B4D5G5"/>
<dbReference type="EMBL" id="ABVL01000013">
    <property type="protein sequence ID" value="EDY18370.1"/>
    <property type="molecule type" value="Genomic_DNA"/>
</dbReference>
<keyword evidence="2" id="KW-1185">Reference proteome</keyword>
<reference evidence="1 2" key="1">
    <citation type="journal article" date="2011" name="J. Bacteriol.">
        <title>Genome sequence of Chthoniobacter flavus Ellin428, an aerobic heterotrophic soil bacterium.</title>
        <authorList>
            <person name="Kant R."/>
            <person name="van Passel M.W."/>
            <person name="Palva A."/>
            <person name="Lucas S."/>
            <person name="Lapidus A."/>
            <person name="Glavina Del Rio T."/>
            <person name="Dalin E."/>
            <person name="Tice H."/>
            <person name="Bruce D."/>
            <person name="Goodwin L."/>
            <person name="Pitluck S."/>
            <person name="Larimer F.W."/>
            <person name="Land M.L."/>
            <person name="Hauser L."/>
            <person name="Sangwan P."/>
            <person name="de Vos W.M."/>
            <person name="Janssen P.H."/>
            <person name="Smidt H."/>
        </authorList>
    </citation>
    <scope>NUCLEOTIDE SEQUENCE [LARGE SCALE GENOMIC DNA]</scope>
    <source>
        <strain evidence="1 2">Ellin428</strain>
    </source>
</reference>
<organism evidence="1 2">
    <name type="scientific">Chthoniobacter flavus Ellin428</name>
    <dbReference type="NCBI Taxonomy" id="497964"/>
    <lineage>
        <taxon>Bacteria</taxon>
        <taxon>Pseudomonadati</taxon>
        <taxon>Verrucomicrobiota</taxon>
        <taxon>Spartobacteria</taxon>
        <taxon>Chthoniobacterales</taxon>
        <taxon>Chthoniobacteraceae</taxon>
        <taxon>Chthoniobacter</taxon>
    </lineage>
</organism>
<protein>
    <submittedName>
        <fullName evidence="1">Uncharacterized protein</fullName>
    </submittedName>
</protein>
<comment type="caution">
    <text evidence="1">The sequence shown here is derived from an EMBL/GenBank/DDBJ whole genome shotgun (WGS) entry which is preliminary data.</text>
</comment>
<sequence>MTIACVLECGGAPPLWEPVLEKRRSTAALQNAAAKSLT</sequence>
<gene>
    <name evidence="1" type="ORF">CfE428DRAFT_4154</name>
</gene>